<evidence type="ECO:0000313" key="2">
    <source>
        <dbReference type="EMBL" id="RCU45978.1"/>
    </source>
</evidence>
<dbReference type="PROSITE" id="PS51318">
    <property type="entry name" value="TAT"/>
    <property type="match status" value="1"/>
</dbReference>
<gene>
    <name evidence="2" type="ORF">DU504_00850</name>
</gene>
<dbReference type="AlphaFoldDB" id="A0A368N602"/>
<dbReference type="RefSeq" id="WP_114447532.1">
    <property type="nucleotide sequence ID" value="NZ_QPHM01000001.1"/>
</dbReference>
<name>A0A368N602_9EURY</name>
<evidence type="ECO:0000256" key="1">
    <source>
        <dbReference type="SAM" id="MobiDB-lite"/>
    </source>
</evidence>
<evidence type="ECO:0000313" key="3">
    <source>
        <dbReference type="Proteomes" id="UP000252189"/>
    </source>
</evidence>
<accession>A0A368N602</accession>
<evidence type="ECO:0008006" key="4">
    <source>
        <dbReference type="Google" id="ProtNLM"/>
    </source>
</evidence>
<dbReference type="EMBL" id="QPHM01000001">
    <property type="protein sequence ID" value="RCU45978.1"/>
    <property type="molecule type" value="Genomic_DNA"/>
</dbReference>
<comment type="caution">
    <text evidence="2">The sequence shown here is derived from an EMBL/GenBank/DDBJ whole genome shotgun (WGS) entry which is preliminary data.</text>
</comment>
<reference evidence="2 3" key="1">
    <citation type="submission" date="2018-07" db="EMBL/GenBank/DDBJ databases">
        <title>Genome sequences of Haloplanus salinus JCM 18368T.</title>
        <authorList>
            <person name="Kim Y.B."/>
            <person name="Roh S.W."/>
        </authorList>
    </citation>
    <scope>NUCLEOTIDE SEQUENCE [LARGE SCALE GENOMIC DNA]</scope>
    <source>
        <strain evidence="2 3">JCM 18368</strain>
    </source>
</reference>
<dbReference type="OrthoDB" id="222305at2157"/>
<dbReference type="PROSITE" id="PS51257">
    <property type="entry name" value="PROKAR_LIPOPROTEIN"/>
    <property type="match status" value="1"/>
</dbReference>
<organism evidence="2 3">
    <name type="scientific">Haloplanus salinus</name>
    <dbReference type="NCBI Taxonomy" id="1126245"/>
    <lineage>
        <taxon>Archaea</taxon>
        <taxon>Methanobacteriati</taxon>
        <taxon>Methanobacteriota</taxon>
        <taxon>Stenosarchaea group</taxon>
        <taxon>Halobacteria</taxon>
        <taxon>Halobacteriales</taxon>
        <taxon>Haloferacaceae</taxon>
        <taxon>Haloplanus</taxon>
    </lineage>
</organism>
<feature type="region of interest" description="Disordered" evidence="1">
    <location>
        <begin position="238"/>
        <end position="261"/>
    </location>
</feature>
<keyword evidence="3" id="KW-1185">Reference proteome</keyword>
<protein>
    <recommendedName>
        <fullName evidence="4">SipW-cognate class signal peptide</fullName>
    </recommendedName>
</protein>
<dbReference type="Proteomes" id="UP000252189">
    <property type="component" value="Unassembled WGS sequence"/>
</dbReference>
<dbReference type="InterPro" id="IPR006311">
    <property type="entry name" value="TAT_signal"/>
</dbReference>
<sequence length="261" mass="26754">MTTLSRRQLLLGLGAIGACSAGAGFGSVGYLTDRERAPNVTTAGTLDLKLGYRSTYNGEPLASAPGEDEGVDCDTPGLVDGDGVPVVELADVKPGDCGTLTTTLYVCGNPSRLWLAVDIAESAENDRRPEEVAAGDGTPDAGELGALVDVTVRVDADADADGTDRVLYDGTLVGLATAAGSGLLLTRDDDGPTCEAGTLTVTVDWCLPLDGPDHNRAITDSVAFDCRFAAIQCRHDPDGSNPFEPVADGDAAAPANETATR</sequence>
<proteinExistence type="predicted"/>